<evidence type="ECO:0000256" key="2">
    <source>
        <dbReference type="ARBA" id="ARBA00022475"/>
    </source>
</evidence>
<dbReference type="NCBIfam" id="TIGR00786">
    <property type="entry name" value="dctM"/>
    <property type="match status" value="1"/>
</dbReference>
<sequence>MMDWTLSIAILVGGLLVSMGIGLPVALGFFMINVIGVFLFMGGVRGIDQMVSNATMAVSTYSLAPVPLFLVMGALFFHSGLARRVLDGIDVLIGRLPARLSYLTVTSGTVFAALSGSSLANTGMLGSLMVPEMMKRGYKRHMAIGPILGSGGLAVIIPPSALAVLFGSLARVDIGGLLVAGLLPGVILAIFYGILIFIQAKIDPDAAPSYDYTPLPLGQRVKIFCRDILPMVLIIVAVVGSILTGFATPTESGALGILAVAVLALIFRALDFKAVREAIADSARVTGMTFLLITASTTFAQLLAFSGASSGLVRWATSLEMGPTETLMVMMLILLVLGMFMDQVSMMLITLPIFVPLAQHLGYDMIWWGLIMLLMLEVSFTTPPFGLLLFVMHGVSPPGTTLPQVARAALPYIVCVFLLIALVIMVPSLATVVPNMIM</sequence>
<comment type="caution">
    <text evidence="9">The sequence shown here is derived from an EMBL/GenBank/DDBJ whole genome shotgun (WGS) entry which is preliminary data.</text>
</comment>
<feature type="transmembrane region" description="Helical" evidence="7">
    <location>
        <begin position="30"/>
        <end position="47"/>
    </location>
</feature>
<organism evidence="9 10">
    <name type="scientific">Psychromarinibacter halotolerans</name>
    <dbReference type="NCBI Taxonomy" id="1775175"/>
    <lineage>
        <taxon>Bacteria</taxon>
        <taxon>Pseudomonadati</taxon>
        <taxon>Pseudomonadota</taxon>
        <taxon>Alphaproteobacteria</taxon>
        <taxon>Rhodobacterales</taxon>
        <taxon>Paracoccaceae</taxon>
        <taxon>Psychromarinibacter</taxon>
    </lineage>
</organism>
<evidence type="ECO:0000256" key="3">
    <source>
        <dbReference type="ARBA" id="ARBA00022519"/>
    </source>
</evidence>
<comment type="similarity">
    <text evidence="7">Belongs to the TRAP transporter large permease family.</text>
</comment>
<dbReference type="PANTHER" id="PTHR33362">
    <property type="entry name" value="SIALIC ACID TRAP TRANSPORTER PERMEASE PROTEIN SIAT-RELATED"/>
    <property type="match status" value="1"/>
</dbReference>
<protein>
    <recommendedName>
        <fullName evidence="7">TRAP transporter large permease protein</fullName>
    </recommendedName>
</protein>
<dbReference type="InterPro" id="IPR010656">
    <property type="entry name" value="DctM"/>
</dbReference>
<feature type="transmembrane region" description="Helical" evidence="7">
    <location>
        <begin position="328"/>
        <end position="354"/>
    </location>
</feature>
<accession>A0ABV7GHZ7</accession>
<keyword evidence="5 7" id="KW-1133">Transmembrane helix</keyword>
<evidence type="ECO:0000313" key="10">
    <source>
        <dbReference type="Proteomes" id="UP001595632"/>
    </source>
</evidence>
<feature type="transmembrane region" description="Helical" evidence="7">
    <location>
        <begin position="143"/>
        <end position="168"/>
    </location>
</feature>
<keyword evidence="4 7" id="KW-0812">Transmembrane</keyword>
<dbReference type="RefSeq" id="WP_379559782.1">
    <property type="nucleotide sequence ID" value="NZ_JBHRTB010000001.1"/>
</dbReference>
<feature type="transmembrane region" description="Helical" evidence="7">
    <location>
        <begin position="228"/>
        <end position="247"/>
    </location>
</feature>
<evidence type="ECO:0000259" key="8">
    <source>
        <dbReference type="Pfam" id="PF06808"/>
    </source>
</evidence>
<feature type="transmembrane region" description="Helical" evidence="7">
    <location>
        <begin position="290"/>
        <end position="308"/>
    </location>
</feature>
<keyword evidence="2" id="KW-1003">Cell membrane</keyword>
<feature type="domain" description="TRAP C4-dicarboxylate transport system permease DctM subunit" evidence="8">
    <location>
        <begin position="13"/>
        <end position="428"/>
    </location>
</feature>
<comment type="function">
    <text evidence="7">Part of the tripartite ATP-independent periplasmic (TRAP) transport system.</text>
</comment>
<dbReference type="PANTHER" id="PTHR33362:SF5">
    <property type="entry name" value="C4-DICARBOXYLATE TRAP TRANSPORTER LARGE PERMEASE PROTEIN DCTM"/>
    <property type="match status" value="1"/>
</dbReference>
<evidence type="ECO:0000256" key="4">
    <source>
        <dbReference type="ARBA" id="ARBA00022692"/>
    </source>
</evidence>
<name>A0ABV7GHZ7_9RHOB</name>
<keyword evidence="10" id="KW-1185">Reference proteome</keyword>
<feature type="transmembrane region" description="Helical" evidence="7">
    <location>
        <begin position="59"/>
        <end position="80"/>
    </location>
</feature>
<evidence type="ECO:0000256" key="5">
    <source>
        <dbReference type="ARBA" id="ARBA00022989"/>
    </source>
</evidence>
<evidence type="ECO:0000313" key="9">
    <source>
        <dbReference type="EMBL" id="MFC3141137.1"/>
    </source>
</evidence>
<dbReference type="Proteomes" id="UP001595632">
    <property type="component" value="Unassembled WGS sequence"/>
</dbReference>
<keyword evidence="3 7" id="KW-0997">Cell inner membrane</keyword>
<feature type="transmembrane region" description="Helical" evidence="7">
    <location>
        <begin position="100"/>
        <end position="122"/>
    </location>
</feature>
<evidence type="ECO:0000256" key="7">
    <source>
        <dbReference type="RuleBase" id="RU369079"/>
    </source>
</evidence>
<feature type="transmembrane region" description="Helical" evidence="7">
    <location>
        <begin position="410"/>
        <end position="433"/>
    </location>
</feature>
<dbReference type="Pfam" id="PF06808">
    <property type="entry name" value="DctM"/>
    <property type="match status" value="1"/>
</dbReference>
<feature type="transmembrane region" description="Helical" evidence="7">
    <location>
        <begin position="366"/>
        <end position="390"/>
    </location>
</feature>
<keyword evidence="7" id="KW-0813">Transport</keyword>
<comment type="subunit">
    <text evidence="7">The complex comprises the extracytoplasmic solute receptor protein and the two transmembrane proteins.</text>
</comment>
<gene>
    <name evidence="9" type="ORF">ACFOGP_00335</name>
</gene>
<evidence type="ECO:0000256" key="1">
    <source>
        <dbReference type="ARBA" id="ARBA00004429"/>
    </source>
</evidence>
<evidence type="ECO:0000256" key="6">
    <source>
        <dbReference type="ARBA" id="ARBA00023136"/>
    </source>
</evidence>
<feature type="transmembrane region" description="Helical" evidence="7">
    <location>
        <begin position="174"/>
        <end position="198"/>
    </location>
</feature>
<proteinExistence type="inferred from homology"/>
<dbReference type="EMBL" id="JBHRTB010000001">
    <property type="protein sequence ID" value="MFC3141137.1"/>
    <property type="molecule type" value="Genomic_DNA"/>
</dbReference>
<comment type="subcellular location">
    <subcellularLocation>
        <location evidence="1 7">Cell inner membrane</location>
        <topology evidence="1 7">Multi-pass membrane protein</topology>
    </subcellularLocation>
</comment>
<feature type="transmembrane region" description="Helical" evidence="7">
    <location>
        <begin position="253"/>
        <end position="270"/>
    </location>
</feature>
<reference evidence="10" key="1">
    <citation type="journal article" date="2019" name="Int. J. Syst. Evol. Microbiol.">
        <title>The Global Catalogue of Microorganisms (GCM) 10K type strain sequencing project: providing services to taxonomists for standard genome sequencing and annotation.</title>
        <authorList>
            <consortium name="The Broad Institute Genomics Platform"/>
            <consortium name="The Broad Institute Genome Sequencing Center for Infectious Disease"/>
            <person name="Wu L."/>
            <person name="Ma J."/>
        </authorList>
    </citation>
    <scope>NUCLEOTIDE SEQUENCE [LARGE SCALE GENOMIC DNA]</scope>
    <source>
        <strain evidence="10">KCTC 52366</strain>
    </source>
</reference>
<dbReference type="PIRSF" id="PIRSF006066">
    <property type="entry name" value="HI0050"/>
    <property type="match status" value="1"/>
</dbReference>
<keyword evidence="6 7" id="KW-0472">Membrane</keyword>
<dbReference type="InterPro" id="IPR004681">
    <property type="entry name" value="TRAP_DctM"/>
</dbReference>